<dbReference type="AlphaFoldDB" id="A0A193LEF1"/>
<dbReference type="InterPro" id="IPR036390">
    <property type="entry name" value="WH_DNA-bd_sf"/>
</dbReference>
<dbReference type="GO" id="GO:0045892">
    <property type="term" value="P:negative regulation of DNA-templated transcription"/>
    <property type="evidence" value="ECO:0007669"/>
    <property type="project" value="InterPro"/>
</dbReference>
<evidence type="ECO:0000256" key="1">
    <source>
        <dbReference type="ARBA" id="ARBA00011046"/>
    </source>
</evidence>
<dbReference type="Proteomes" id="UP000092695">
    <property type="component" value="Chromosome"/>
</dbReference>
<name>A0A193LEF1_9GAMM</name>
<keyword evidence="3" id="KW-0238">DNA-binding</keyword>
<organism evidence="5 6">
    <name type="scientific">Woeseia oceani</name>
    <dbReference type="NCBI Taxonomy" id="1548547"/>
    <lineage>
        <taxon>Bacteria</taxon>
        <taxon>Pseudomonadati</taxon>
        <taxon>Pseudomonadota</taxon>
        <taxon>Gammaproteobacteria</taxon>
        <taxon>Woeseiales</taxon>
        <taxon>Woeseiaceae</taxon>
        <taxon>Woeseia</taxon>
    </lineage>
</organism>
<gene>
    <name evidence="5" type="ORF">BA177_06080</name>
</gene>
<proteinExistence type="inferred from homology"/>
<evidence type="ECO:0000256" key="2">
    <source>
        <dbReference type="ARBA" id="ARBA00023015"/>
    </source>
</evidence>
<evidence type="ECO:0000313" key="5">
    <source>
        <dbReference type="EMBL" id="ANO50831.1"/>
    </source>
</evidence>
<keyword evidence="4" id="KW-0804">Transcription</keyword>
<dbReference type="EMBL" id="CP016268">
    <property type="protein sequence ID" value="ANO50831.1"/>
    <property type="molecule type" value="Genomic_DNA"/>
</dbReference>
<protein>
    <submittedName>
        <fullName evidence="5">Uncharacterized protein</fullName>
    </submittedName>
</protein>
<keyword evidence="6" id="KW-1185">Reference proteome</keyword>
<dbReference type="InterPro" id="IPR005650">
    <property type="entry name" value="BlaI_family"/>
</dbReference>
<dbReference type="InterPro" id="IPR036388">
    <property type="entry name" value="WH-like_DNA-bd_sf"/>
</dbReference>
<dbReference type="SUPFAM" id="SSF46785">
    <property type="entry name" value="Winged helix' DNA-binding domain"/>
    <property type="match status" value="1"/>
</dbReference>
<dbReference type="Pfam" id="PF03965">
    <property type="entry name" value="Penicillinase_R"/>
    <property type="match status" value="1"/>
</dbReference>
<dbReference type="KEGG" id="woc:BA177_06080"/>
<dbReference type="GO" id="GO:0003677">
    <property type="term" value="F:DNA binding"/>
    <property type="evidence" value="ECO:0007669"/>
    <property type="project" value="UniProtKB-KW"/>
</dbReference>
<evidence type="ECO:0000256" key="4">
    <source>
        <dbReference type="ARBA" id="ARBA00023163"/>
    </source>
</evidence>
<evidence type="ECO:0000256" key="3">
    <source>
        <dbReference type="ARBA" id="ARBA00023125"/>
    </source>
</evidence>
<keyword evidence="2" id="KW-0805">Transcription regulation</keyword>
<dbReference type="Gene3D" id="1.10.10.10">
    <property type="entry name" value="Winged helix-like DNA-binding domain superfamily/Winged helix DNA-binding domain"/>
    <property type="match status" value="1"/>
</dbReference>
<dbReference type="STRING" id="1548547.BA177_06080"/>
<sequence>MRVVFYHPRQTPIRHRYSLHLLFSGGVFGQTGQSGYDRAVIDKIPGLMRGFELRKSQRLPDLGERELLVLEVLWKGGDASAKRVRQQMPDNEISLSTVQSTLERLHRKGLVDRDKDGRAYRYRATLDKSQFIGHLMRDMAQSVTAGEMAPMISGFLRYVTDEGPEMLQDLSTSLESMTAGDKGADDHD</sequence>
<evidence type="ECO:0000313" key="6">
    <source>
        <dbReference type="Proteomes" id="UP000092695"/>
    </source>
</evidence>
<reference evidence="5 6" key="1">
    <citation type="submission" date="2016-06" db="EMBL/GenBank/DDBJ databases">
        <title>Complete genome sequence of a deep-branching marine Gamma Proteobacterium Woeseia oceani type strain XK5.</title>
        <authorList>
            <person name="Mu D."/>
            <person name="Du Z."/>
        </authorList>
    </citation>
    <scope>NUCLEOTIDE SEQUENCE [LARGE SCALE GENOMIC DNA]</scope>
    <source>
        <strain evidence="5 6">XK5</strain>
    </source>
</reference>
<comment type="similarity">
    <text evidence="1">Belongs to the BlaI transcriptional regulatory family.</text>
</comment>
<accession>A0A193LEF1</accession>